<feature type="binding site" evidence="10">
    <location>
        <position position="88"/>
    </location>
    <ligand>
        <name>Mg(2+)</name>
        <dbReference type="ChEBI" id="CHEBI:18420"/>
    </ligand>
</feature>
<keyword evidence="5 10" id="KW-0378">Hydrolase</keyword>
<dbReference type="EC" id="3.6.1.66" evidence="10"/>
<evidence type="ECO:0000256" key="9">
    <source>
        <dbReference type="ARBA" id="ARBA00052017"/>
    </source>
</evidence>
<keyword evidence="3 10" id="KW-0479">Metal-binding</keyword>
<comment type="function">
    <text evidence="10">Pyrophosphatase that catalyzes the hydrolysis of nucleoside triphosphates to their monophosphate derivatives, with a high preference for the non-canonical purine nucleotides XTP (xanthosine triphosphate), dITP (deoxyinosine triphosphate) and ITP. Seems to function as a house-cleaning enzyme that removes non-canonical purine nucleotides from the nucleotide pool, thus preventing their incorporation into DNA/RNA and avoiding chromosomal lesions.</text>
</comment>
<comment type="subunit">
    <text evidence="2 10">Homodimer.</text>
</comment>
<dbReference type="GO" id="GO:0005829">
    <property type="term" value="C:cytosol"/>
    <property type="evidence" value="ECO:0007669"/>
    <property type="project" value="TreeGrafter"/>
</dbReference>
<evidence type="ECO:0000313" key="13">
    <source>
        <dbReference type="Proteomes" id="UP000667650"/>
    </source>
</evidence>
<evidence type="ECO:0000256" key="2">
    <source>
        <dbReference type="ARBA" id="ARBA00011738"/>
    </source>
</evidence>
<evidence type="ECO:0000256" key="7">
    <source>
        <dbReference type="ARBA" id="ARBA00023080"/>
    </source>
</evidence>
<comment type="catalytic activity">
    <reaction evidence="10">
        <text>ITP + H2O = IMP + diphosphate + H(+)</text>
        <dbReference type="Rhea" id="RHEA:29399"/>
        <dbReference type="ChEBI" id="CHEBI:15377"/>
        <dbReference type="ChEBI" id="CHEBI:15378"/>
        <dbReference type="ChEBI" id="CHEBI:33019"/>
        <dbReference type="ChEBI" id="CHEBI:58053"/>
        <dbReference type="ChEBI" id="CHEBI:61402"/>
        <dbReference type="EC" id="3.6.1.66"/>
    </reaction>
</comment>
<evidence type="ECO:0000256" key="4">
    <source>
        <dbReference type="ARBA" id="ARBA00022741"/>
    </source>
</evidence>
<organism evidence="12 13">
    <name type="scientific">Flagellimonas ochracea</name>
    <dbReference type="NCBI Taxonomy" id="2696472"/>
    <lineage>
        <taxon>Bacteria</taxon>
        <taxon>Pseudomonadati</taxon>
        <taxon>Bacteroidota</taxon>
        <taxon>Flavobacteriia</taxon>
        <taxon>Flavobacteriales</taxon>
        <taxon>Flavobacteriaceae</taxon>
        <taxon>Flagellimonas</taxon>
    </lineage>
</organism>
<proteinExistence type="inferred from homology"/>
<accession>A0A964WWC2</accession>
<feature type="binding site" evidence="10">
    <location>
        <position position="89"/>
    </location>
    <ligand>
        <name>substrate</name>
    </ligand>
</feature>
<name>A0A964WWC2_9FLAO</name>
<reference evidence="12" key="1">
    <citation type="submission" date="2020-01" db="EMBL/GenBank/DDBJ databases">
        <title>Muricauda ochracea sp. nov., isolated from a tidal flat of Garorim bay in Korea.</title>
        <authorList>
            <person name="Kim D."/>
            <person name="Yoo Y."/>
            <person name="Kim J.-J."/>
        </authorList>
    </citation>
    <scope>NUCLEOTIDE SEQUENCE</scope>
    <source>
        <strain evidence="12">JGD-17</strain>
    </source>
</reference>
<keyword evidence="4 10" id="KW-0547">Nucleotide-binding</keyword>
<comment type="catalytic activity">
    <reaction evidence="8 10">
        <text>dITP + H2O = dIMP + diphosphate + H(+)</text>
        <dbReference type="Rhea" id="RHEA:28342"/>
        <dbReference type="ChEBI" id="CHEBI:15377"/>
        <dbReference type="ChEBI" id="CHEBI:15378"/>
        <dbReference type="ChEBI" id="CHEBI:33019"/>
        <dbReference type="ChEBI" id="CHEBI:61194"/>
        <dbReference type="ChEBI" id="CHEBI:61382"/>
        <dbReference type="EC" id="3.6.1.66"/>
    </reaction>
</comment>
<keyword evidence="7 10" id="KW-0546">Nucleotide metabolism</keyword>
<feature type="binding site" evidence="10">
    <location>
        <begin position="196"/>
        <end position="197"/>
    </location>
    <ligand>
        <name>substrate</name>
    </ligand>
</feature>
<comment type="similarity">
    <text evidence="1 10 11">Belongs to the HAM1 NTPase family.</text>
</comment>
<comment type="caution">
    <text evidence="12">The sequence shown here is derived from an EMBL/GenBank/DDBJ whole genome shotgun (WGS) entry which is preliminary data.</text>
</comment>
<dbReference type="PANTHER" id="PTHR11067:SF9">
    <property type="entry name" value="INOSINE TRIPHOSPHATE PYROPHOSPHATASE"/>
    <property type="match status" value="1"/>
</dbReference>
<dbReference type="Pfam" id="PF01725">
    <property type="entry name" value="Ham1p_like"/>
    <property type="match status" value="1"/>
</dbReference>
<sequence length="213" mass="23918">MFQTLNIEFTTFKEYLNIPILKLVFATHNDHKLKEVKQLLPKNIQLLSLNDIGCFDEIPETGETLEENAKIKADFVVKHYGLDCFSDDTGLLVEALYGKPGVYSARYAGEQKNARDNMAKLLSELDGVQDRRAHFKTVIHLNLSGTSHVFEGRVNGSITEKEYGQGGFGYDPVFKPKGYDKTFGELSSEVKNAISHRGLAIQKLAEFLKNNLS</sequence>
<keyword evidence="6 10" id="KW-0460">Magnesium</keyword>
<dbReference type="SUPFAM" id="SSF52972">
    <property type="entry name" value="ITPase-like"/>
    <property type="match status" value="1"/>
</dbReference>
<evidence type="ECO:0000313" key="12">
    <source>
        <dbReference type="EMBL" id="NAY90652.1"/>
    </source>
</evidence>
<dbReference type="NCBIfam" id="NF011398">
    <property type="entry name" value="PRK14823.1"/>
    <property type="match status" value="1"/>
</dbReference>
<comment type="cofactor">
    <cofactor evidence="10">
        <name>Mg(2+)</name>
        <dbReference type="ChEBI" id="CHEBI:18420"/>
    </cofactor>
    <text evidence="10">Binds 1 Mg(2+) ion per subunit.</text>
</comment>
<keyword evidence="13" id="KW-1185">Reference proteome</keyword>
<dbReference type="AlphaFoldDB" id="A0A964WWC2"/>
<dbReference type="GO" id="GO:0009117">
    <property type="term" value="P:nucleotide metabolic process"/>
    <property type="evidence" value="ECO:0007669"/>
    <property type="project" value="UniProtKB-KW"/>
</dbReference>
<dbReference type="GO" id="GO:0046872">
    <property type="term" value="F:metal ion binding"/>
    <property type="evidence" value="ECO:0007669"/>
    <property type="project" value="UniProtKB-KW"/>
</dbReference>
<gene>
    <name evidence="12" type="ORF">GTQ34_01865</name>
</gene>
<dbReference type="EMBL" id="JAAABI010000001">
    <property type="protein sequence ID" value="NAY90652.1"/>
    <property type="molecule type" value="Genomic_DNA"/>
</dbReference>
<evidence type="ECO:0000256" key="8">
    <source>
        <dbReference type="ARBA" id="ARBA00051875"/>
    </source>
</evidence>
<dbReference type="HAMAP" id="MF_01405">
    <property type="entry name" value="Non_canon_purine_NTPase"/>
    <property type="match status" value="1"/>
</dbReference>
<protein>
    <recommendedName>
        <fullName evidence="10">dITP/XTP pyrophosphatase</fullName>
        <ecNumber evidence="10">3.6.1.66</ecNumber>
    </recommendedName>
    <alternativeName>
        <fullName evidence="10">Non-canonical purine NTP pyrophosphatase</fullName>
    </alternativeName>
    <alternativeName>
        <fullName evidence="10">Non-standard purine NTP pyrophosphatase</fullName>
    </alternativeName>
    <alternativeName>
        <fullName evidence="10">Nucleoside-triphosphate diphosphatase</fullName>
    </alternativeName>
    <alternativeName>
        <fullName evidence="10">Nucleoside-triphosphate pyrophosphatase</fullName>
        <shortName evidence="10">NTPase</shortName>
    </alternativeName>
</protein>
<dbReference type="NCBIfam" id="TIGR00042">
    <property type="entry name" value="RdgB/HAM1 family non-canonical purine NTP pyrophosphatase"/>
    <property type="match status" value="1"/>
</dbReference>
<dbReference type="GO" id="GO:0036222">
    <property type="term" value="F:XTP diphosphatase activity"/>
    <property type="evidence" value="ECO:0007669"/>
    <property type="project" value="UniProtKB-UniRule"/>
</dbReference>
<dbReference type="InterPro" id="IPR020922">
    <property type="entry name" value="dITP/XTP_pyrophosphatase"/>
</dbReference>
<dbReference type="GO" id="GO:0036220">
    <property type="term" value="F:ITP diphosphatase activity"/>
    <property type="evidence" value="ECO:0007669"/>
    <property type="project" value="UniProtKB-UniRule"/>
</dbReference>
<evidence type="ECO:0000256" key="6">
    <source>
        <dbReference type="ARBA" id="ARBA00022842"/>
    </source>
</evidence>
<evidence type="ECO:0000256" key="11">
    <source>
        <dbReference type="RuleBase" id="RU003781"/>
    </source>
</evidence>
<dbReference type="PANTHER" id="PTHR11067">
    <property type="entry name" value="INOSINE TRIPHOSPHATE PYROPHOSPHATASE/HAM1 PROTEIN"/>
    <property type="match status" value="1"/>
</dbReference>
<dbReference type="GO" id="GO:0000166">
    <property type="term" value="F:nucleotide binding"/>
    <property type="evidence" value="ECO:0007669"/>
    <property type="project" value="UniProtKB-KW"/>
</dbReference>
<dbReference type="GO" id="GO:0017111">
    <property type="term" value="F:ribonucleoside triphosphate phosphatase activity"/>
    <property type="evidence" value="ECO:0007669"/>
    <property type="project" value="InterPro"/>
</dbReference>
<dbReference type="FunFam" id="3.90.950.10:FF:000001">
    <property type="entry name" value="dITP/XTP pyrophosphatase"/>
    <property type="match status" value="1"/>
</dbReference>
<feature type="active site" description="Proton acceptor" evidence="10">
    <location>
        <position position="88"/>
    </location>
</feature>
<dbReference type="CDD" id="cd00515">
    <property type="entry name" value="HAM1"/>
    <property type="match status" value="1"/>
</dbReference>
<evidence type="ECO:0000256" key="3">
    <source>
        <dbReference type="ARBA" id="ARBA00022723"/>
    </source>
</evidence>
<dbReference type="GO" id="GO:0035870">
    <property type="term" value="F:dITP diphosphatase activity"/>
    <property type="evidence" value="ECO:0007669"/>
    <property type="project" value="UniProtKB-UniRule"/>
</dbReference>
<feature type="binding site" evidence="10">
    <location>
        <begin position="27"/>
        <end position="32"/>
    </location>
    <ligand>
        <name>substrate</name>
    </ligand>
</feature>
<dbReference type="GO" id="GO:0009146">
    <property type="term" value="P:purine nucleoside triphosphate catabolic process"/>
    <property type="evidence" value="ECO:0007669"/>
    <property type="project" value="UniProtKB-UniRule"/>
</dbReference>
<dbReference type="InterPro" id="IPR029001">
    <property type="entry name" value="ITPase-like_fam"/>
</dbReference>
<feature type="binding site" evidence="10">
    <location>
        <position position="191"/>
    </location>
    <ligand>
        <name>substrate</name>
    </ligand>
</feature>
<comment type="caution">
    <text evidence="10">Lacks conserved residue(s) required for the propagation of feature annotation.</text>
</comment>
<dbReference type="Proteomes" id="UP000667650">
    <property type="component" value="Unassembled WGS sequence"/>
</dbReference>
<evidence type="ECO:0000256" key="10">
    <source>
        <dbReference type="HAMAP-Rule" id="MF_01405"/>
    </source>
</evidence>
<comment type="catalytic activity">
    <reaction evidence="9 10">
        <text>XTP + H2O = XMP + diphosphate + H(+)</text>
        <dbReference type="Rhea" id="RHEA:28610"/>
        <dbReference type="ChEBI" id="CHEBI:15377"/>
        <dbReference type="ChEBI" id="CHEBI:15378"/>
        <dbReference type="ChEBI" id="CHEBI:33019"/>
        <dbReference type="ChEBI" id="CHEBI:57464"/>
        <dbReference type="ChEBI" id="CHEBI:61314"/>
        <dbReference type="EC" id="3.6.1.66"/>
    </reaction>
</comment>
<dbReference type="InterPro" id="IPR002637">
    <property type="entry name" value="RdgB/HAM1"/>
</dbReference>
<evidence type="ECO:0000256" key="5">
    <source>
        <dbReference type="ARBA" id="ARBA00022801"/>
    </source>
</evidence>
<evidence type="ECO:0000256" key="1">
    <source>
        <dbReference type="ARBA" id="ARBA00008023"/>
    </source>
</evidence>
<feature type="binding site" evidence="10">
    <location>
        <begin position="168"/>
        <end position="171"/>
    </location>
    <ligand>
        <name>substrate</name>
    </ligand>
</feature>
<dbReference type="Gene3D" id="3.90.950.10">
    <property type="match status" value="1"/>
</dbReference>